<evidence type="ECO:0000259" key="5">
    <source>
        <dbReference type="PROSITE" id="PS50893"/>
    </source>
</evidence>
<sequence>MDARTNARSPGAGSGEIVVSHASVGMFDRGGKSLQLVEDCSFLAERGLFTVLVGPSGCGKTTLMNLIAGYIGADAGTVRLDGVDVKGPGWDRLMVFQETALFPWMTTLENVAYGPMVRGIKTMPEIRAEAGALLERFGLGEFKNRYPRELSGGMQRRGELARALINDPLVLLMDEPFRGLDAMTRQLMQEYLTRLFEETRTTTIFVTSEIDEAIFLADRLVVLSRAPARVAAVIEVDLPRPRRFEQLSSPRYAELKEQALNLLYAEAAAAFEETGAGADIKEAFERRHVAD</sequence>
<dbReference type="Gene3D" id="3.40.50.300">
    <property type="entry name" value="P-loop containing nucleotide triphosphate hydrolases"/>
    <property type="match status" value="1"/>
</dbReference>
<evidence type="ECO:0000256" key="1">
    <source>
        <dbReference type="ARBA" id="ARBA00005417"/>
    </source>
</evidence>
<accession>A0A3L7AEC0</accession>
<dbReference type="SMART" id="SM00382">
    <property type="entry name" value="AAA"/>
    <property type="match status" value="1"/>
</dbReference>
<dbReference type="EMBL" id="RCTF01000007">
    <property type="protein sequence ID" value="RLP78753.1"/>
    <property type="molecule type" value="Genomic_DNA"/>
</dbReference>
<dbReference type="InterPro" id="IPR027417">
    <property type="entry name" value="P-loop_NTPase"/>
</dbReference>
<dbReference type="Pfam" id="PF00005">
    <property type="entry name" value="ABC_tran"/>
    <property type="match status" value="1"/>
</dbReference>
<dbReference type="RefSeq" id="WP_121623347.1">
    <property type="nucleotide sequence ID" value="NZ_JACIIW010000005.1"/>
</dbReference>
<keyword evidence="3" id="KW-0547">Nucleotide-binding</keyword>
<dbReference type="GO" id="GO:0005524">
    <property type="term" value="F:ATP binding"/>
    <property type="evidence" value="ECO:0007669"/>
    <property type="project" value="UniProtKB-KW"/>
</dbReference>
<dbReference type="AlphaFoldDB" id="A0A3L7AEC0"/>
<dbReference type="PANTHER" id="PTHR42788">
    <property type="entry name" value="TAURINE IMPORT ATP-BINDING PROTEIN-RELATED"/>
    <property type="match status" value="1"/>
</dbReference>
<dbReference type="PANTHER" id="PTHR42788:SF13">
    <property type="entry name" value="ALIPHATIC SULFONATES IMPORT ATP-BINDING PROTEIN SSUB"/>
    <property type="match status" value="1"/>
</dbReference>
<dbReference type="InterPro" id="IPR003593">
    <property type="entry name" value="AAA+_ATPase"/>
</dbReference>
<evidence type="ECO:0000313" key="7">
    <source>
        <dbReference type="Proteomes" id="UP000269692"/>
    </source>
</evidence>
<organism evidence="6 7">
    <name type="scientific">Xanthobacter tagetidis</name>
    <dbReference type="NCBI Taxonomy" id="60216"/>
    <lineage>
        <taxon>Bacteria</taxon>
        <taxon>Pseudomonadati</taxon>
        <taxon>Pseudomonadota</taxon>
        <taxon>Alphaproteobacteria</taxon>
        <taxon>Hyphomicrobiales</taxon>
        <taxon>Xanthobacteraceae</taxon>
        <taxon>Xanthobacter</taxon>
    </lineage>
</organism>
<dbReference type="InterPro" id="IPR003439">
    <property type="entry name" value="ABC_transporter-like_ATP-bd"/>
</dbReference>
<evidence type="ECO:0000256" key="4">
    <source>
        <dbReference type="ARBA" id="ARBA00022840"/>
    </source>
</evidence>
<evidence type="ECO:0000256" key="3">
    <source>
        <dbReference type="ARBA" id="ARBA00022741"/>
    </source>
</evidence>
<feature type="domain" description="ABC transporter" evidence="5">
    <location>
        <begin position="19"/>
        <end position="250"/>
    </location>
</feature>
<dbReference type="OrthoDB" id="9807242at2"/>
<dbReference type="SUPFAM" id="SSF52540">
    <property type="entry name" value="P-loop containing nucleoside triphosphate hydrolases"/>
    <property type="match status" value="1"/>
</dbReference>
<comment type="similarity">
    <text evidence="1">Belongs to the ABC transporter superfamily.</text>
</comment>
<protein>
    <submittedName>
        <fullName evidence="6">ABC transporter ATP-binding protein</fullName>
    </submittedName>
</protein>
<keyword evidence="2" id="KW-0813">Transport</keyword>
<dbReference type="CDD" id="cd03293">
    <property type="entry name" value="ABC_NrtD_SsuB_transporters"/>
    <property type="match status" value="1"/>
</dbReference>
<gene>
    <name evidence="6" type="ORF">D9R14_10900</name>
</gene>
<dbReference type="InterPro" id="IPR050166">
    <property type="entry name" value="ABC_transporter_ATP-bind"/>
</dbReference>
<comment type="caution">
    <text evidence="6">The sequence shown here is derived from an EMBL/GenBank/DDBJ whole genome shotgun (WGS) entry which is preliminary data.</text>
</comment>
<proteinExistence type="inferred from homology"/>
<evidence type="ECO:0000313" key="6">
    <source>
        <dbReference type="EMBL" id="RLP78753.1"/>
    </source>
</evidence>
<keyword evidence="7" id="KW-1185">Reference proteome</keyword>
<name>A0A3L7AEC0_9HYPH</name>
<dbReference type="PROSITE" id="PS50893">
    <property type="entry name" value="ABC_TRANSPORTER_2"/>
    <property type="match status" value="1"/>
</dbReference>
<keyword evidence="4 6" id="KW-0067">ATP-binding</keyword>
<dbReference type="GO" id="GO:0016887">
    <property type="term" value="F:ATP hydrolysis activity"/>
    <property type="evidence" value="ECO:0007669"/>
    <property type="project" value="InterPro"/>
</dbReference>
<reference evidence="6 7" key="1">
    <citation type="submission" date="2018-10" db="EMBL/GenBank/DDBJ databases">
        <title>Xanthobacter tagetidis genome sequencing and assembly.</title>
        <authorList>
            <person name="Maclea K.S."/>
            <person name="Goen A.E."/>
            <person name="Fatima S.A."/>
        </authorList>
    </citation>
    <scope>NUCLEOTIDE SEQUENCE [LARGE SCALE GENOMIC DNA]</scope>
    <source>
        <strain evidence="6 7">ATCC 700314</strain>
    </source>
</reference>
<evidence type="ECO:0000256" key="2">
    <source>
        <dbReference type="ARBA" id="ARBA00022448"/>
    </source>
</evidence>
<dbReference type="Proteomes" id="UP000269692">
    <property type="component" value="Unassembled WGS sequence"/>
</dbReference>